<name>W7HS82_9PEZI</name>
<evidence type="ECO:0000259" key="8">
    <source>
        <dbReference type="PROSITE" id="PS51194"/>
    </source>
</evidence>
<dbReference type="InterPro" id="IPR001650">
    <property type="entry name" value="Helicase_C-like"/>
</dbReference>
<gene>
    <name evidence="9" type="ORF">DRE_04618</name>
</gene>
<dbReference type="PANTHER" id="PTHR24031">
    <property type="entry name" value="RNA HELICASE"/>
    <property type="match status" value="1"/>
</dbReference>
<dbReference type="GO" id="GO:0003723">
    <property type="term" value="F:RNA binding"/>
    <property type="evidence" value="ECO:0007669"/>
    <property type="project" value="UniProtKB-UniRule"/>
</dbReference>
<dbReference type="Gene3D" id="3.40.50.300">
    <property type="entry name" value="P-loop containing nucleotide triphosphate hydrolases"/>
    <property type="match status" value="2"/>
</dbReference>
<feature type="compositionally biased region" description="Low complexity" evidence="6">
    <location>
        <begin position="15"/>
        <end position="26"/>
    </location>
</feature>
<dbReference type="GO" id="GO:0003724">
    <property type="term" value="F:RNA helicase activity"/>
    <property type="evidence" value="ECO:0007669"/>
    <property type="project" value="UniProtKB-EC"/>
</dbReference>
<evidence type="ECO:0000256" key="2">
    <source>
        <dbReference type="ARBA" id="ARBA00022801"/>
    </source>
</evidence>
<feature type="compositionally biased region" description="Gly residues" evidence="6">
    <location>
        <begin position="601"/>
        <end position="610"/>
    </location>
</feature>
<dbReference type="Pfam" id="PF00270">
    <property type="entry name" value="DEAD"/>
    <property type="match status" value="1"/>
</dbReference>
<dbReference type="PROSITE" id="PS51192">
    <property type="entry name" value="HELICASE_ATP_BIND_1"/>
    <property type="match status" value="1"/>
</dbReference>
<keyword evidence="10" id="KW-1185">Reference proteome</keyword>
<evidence type="ECO:0000256" key="3">
    <source>
        <dbReference type="ARBA" id="ARBA00022840"/>
    </source>
</evidence>
<evidence type="ECO:0000256" key="1">
    <source>
        <dbReference type="ARBA" id="ARBA00022741"/>
    </source>
</evidence>
<dbReference type="HOGENOM" id="CLU_003041_26_6_1"/>
<evidence type="ECO:0000256" key="6">
    <source>
        <dbReference type="SAM" id="MobiDB-lite"/>
    </source>
</evidence>
<comment type="domain">
    <text evidence="5">The Q motif is unique to and characteristic of the DEAD box family of RNA helicases and controls ATP binding and hydrolysis.</text>
</comment>
<dbReference type="EMBL" id="KI966421">
    <property type="protein sequence ID" value="EWC46044.1"/>
    <property type="molecule type" value="Genomic_DNA"/>
</dbReference>
<keyword evidence="1 5" id="KW-0547">Nucleotide-binding</keyword>
<proteinExistence type="inferred from homology"/>
<dbReference type="InterPro" id="IPR027417">
    <property type="entry name" value="P-loop_NTPase"/>
</dbReference>
<dbReference type="AlphaFoldDB" id="W7HS82"/>
<evidence type="ECO:0000313" key="9">
    <source>
        <dbReference type="EMBL" id="EWC46044.1"/>
    </source>
</evidence>
<dbReference type="GO" id="GO:0016787">
    <property type="term" value="F:hydrolase activity"/>
    <property type="evidence" value="ECO:0007669"/>
    <property type="project" value="UniProtKB-KW"/>
</dbReference>
<protein>
    <recommendedName>
        <fullName evidence="5">ATP-dependent RNA helicase</fullName>
        <ecNumber evidence="5">3.6.4.13</ecNumber>
    </recommendedName>
</protein>
<keyword evidence="5" id="KW-0347">Helicase</keyword>
<keyword evidence="2 5" id="KW-0378">Hydrolase</keyword>
<keyword evidence="4 5" id="KW-0694">RNA-binding</keyword>
<dbReference type="OrthoDB" id="193716at2759"/>
<comment type="function">
    <text evidence="5">RNA helicase.</text>
</comment>
<feature type="region of interest" description="Disordered" evidence="6">
    <location>
        <begin position="14"/>
        <end position="39"/>
    </location>
</feature>
<evidence type="ECO:0000313" key="10">
    <source>
        <dbReference type="Proteomes" id="UP000024837"/>
    </source>
</evidence>
<keyword evidence="3 5" id="KW-0067">ATP-binding</keyword>
<feature type="region of interest" description="Disordered" evidence="6">
    <location>
        <begin position="560"/>
        <end position="749"/>
    </location>
</feature>
<evidence type="ECO:0000256" key="5">
    <source>
        <dbReference type="RuleBase" id="RU365068"/>
    </source>
</evidence>
<feature type="domain" description="Helicase ATP-binding" evidence="7">
    <location>
        <begin position="76"/>
        <end position="265"/>
    </location>
</feature>
<feature type="compositionally biased region" description="Polar residues" evidence="6">
    <location>
        <begin position="566"/>
        <end position="577"/>
    </location>
</feature>
<dbReference type="SMART" id="SM00487">
    <property type="entry name" value="DEXDc"/>
    <property type="match status" value="1"/>
</dbReference>
<dbReference type="InterPro" id="IPR011545">
    <property type="entry name" value="DEAD/DEAH_box_helicase_dom"/>
</dbReference>
<organism evidence="9 10">
    <name type="scientific">Drechslerella stenobrocha 248</name>
    <dbReference type="NCBI Taxonomy" id="1043628"/>
    <lineage>
        <taxon>Eukaryota</taxon>
        <taxon>Fungi</taxon>
        <taxon>Dikarya</taxon>
        <taxon>Ascomycota</taxon>
        <taxon>Pezizomycotina</taxon>
        <taxon>Orbiliomycetes</taxon>
        <taxon>Orbiliales</taxon>
        <taxon>Orbiliaceae</taxon>
        <taxon>Drechslerella</taxon>
    </lineage>
</organism>
<dbReference type="Proteomes" id="UP000024837">
    <property type="component" value="Unassembled WGS sequence"/>
</dbReference>
<comment type="catalytic activity">
    <reaction evidence="5">
        <text>ATP + H2O = ADP + phosphate + H(+)</text>
        <dbReference type="Rhea" id="RHEA:13065"/>
        <dbReference type="ChEBI" id="CHEBI:15377"/>
        <dbReference type="ChEBI" id="CHEBI:15378"/>
        <dbReference type="ChEBI" id="CHEBI:30616"/>
        <dbReference type="ChEBI" id="CHEBI:43474"/>
        <dbReference type="ChEBI" id="CHEBI:456216"/>
        <dbReference type="EC" id="3.6.4.13"/>
    </reaction>
</comment>
<dbReference type="EC" id="3.6.4.13" evidence="5"/>
<dbReference type="PROSITE" id="PS51194">
    <property type="entry name" value="HELICASE_CTER"/>
    <property type="match status" value="1"/>
</dbReference>
<dbReference type="CDD" id="cd18787">
    <property type="entry name" value="SF2_C_DEAD"/>
    <property type="match status" value="1"/>
</dbReference>
<dbReference type="InterPro" id="IPR014001">
    <property type="entry name" value="Helicase_ATP-bd"/>
</dbReference>
<sequence>MVTYRSFATTRMLGQEAAQVQPDEAAAPPPPASKPEGGLPKKFAELAAHGVNERLVATITNRLKFEEMTDVQSKTIPISTTGVDVIARAKTGTGKTLAFLVPAISRILDKNVRNAQHPEMVNGKKSFADVRILVISPTRELADQIAKDAIRLTQGTGLQVGLMVGGVGKMYSLRDYHQRGCHILVGTPGRLNDVLQDPTSGVVMNNLETLIFDEADSLMSMGFEREINAIQGQLPRARQTLMFSATMPDSVRELISKNMRSGFKFINTIDPKEAETHTKVPQHLVSCDSYENVFPTIFELLDRENSAAKANGESFKAMVFFKTARHAELAALLFRQVRLPDRTDHPLYPLDLIQIHSRLTQHRRTEAANAFRQAENAILFSSDVTARGMDFPNVTHVIQVGSPPNREQYIHRVGRTARGKNIDTGKGVGYLVVSSLDAQHTLDSLRGIQLRTEVGRELVSPTANLSDLDGINPKAADFARAIVQACSRLDTSLTRNAYQSMFGAYMADGIKPHRLVEDMYKMTKYNFGWDQPPMMSRYLAAKMAIPFDYAISKGFFREDDGVRGTGRTSNTRFSTRTGGMDESEVEGGLHAERRRTNTYNSGGGRTGYATGGRDAHPSAGRGGYSSGGRGSYSSGGRGGYSSGGRGGYSSGGREGGYSSGGREGGYSSGGRGGYSSGGRGGGRGGYSSGGRGGSGGYSSGGREGGYSSGGRGGYSSGGRGGPRDGGRDGGRAPYNPEGRQRYNPMSNAE</sequence>
<dbReference type="GO" id="GO:0005524">
    <property type="term" value="F:ATP binding"/>
    <property type="evidence" value="ECO:0007669"/>
    <property type="project" value="UniProtKB-UniRule"/>
</dbReference>
<feature type="compositionally biased region" description="Gly residues" evidence="6">
    <location>
        <begin position="620"/>
        <end position="720"/>
    </location>
</feature>
<dbReference type="SMART" id="SM00490">
    <property type="entry name" value="HELICc"/>
    <property type="match status" value="1"/>
</dbReference>
<feature type="compositionally biased region" description="Basic and acidic residues" evidence="6">
    <location>
        <begin position="721"/>
        <end position="730"/>
    </location>
</feature>
<accession>W7HS82</accession>
<reference evidence="9 10" key="1">
    <citation type="submission" date="2013-05" db="EMBL/GenBank/DDBJ databases">
        <title>Drechslerella stenobrocha genome reveals carnivorous origination and mechanical trapping mechanism of predatory fungi.</title>
        <authorList>
            <person name="Liu X."/>
            <person name="Zhang W."/>
            <person name="Liu K."/>
        </authorList>
    </citation>
    <scope>NUCLEOTIDE SEQUENCE [LARGE SCALE GENOMIC DNA]</scope>
    <source>
        <strain evidence="9 10">248</strain>
    </source>
</reference>
<evidence type="ECO:0000259" key="7">
    <source>
        <dbReference type="PROSITE" id="PS51192"/>
    </source>
</evidence>
<evidence type="ECO:0000256" key="4">
    <source>
        <dbReference type="ARBA" id="ARBA00022884"/>
    </source>
</evidence>
<dbReference type="Pfam" id="PF00271">
    <property type="entry name" value="Helicase_C"/>
    <property type="match status" value="1"/>
</dbReference>
<feature type="domain" description="Helicase C-terminal" evidence="8">
    <location>
        <begin position="302"/>
        <end position="466"/>
    </location>
</feature>
<dbReference type="SUPFAM" id="SSF52540">
    <property type="entry name" value="P-loop containing nucleoside triphosphate hydrolases"/>
    <property type="match status" value="2"/>
</dbReference>
<comment type="similarity">
    <text evidence="5">Belongs to the DEAD box helicase family.</text>
</comment>